<gene>
    <name evidence="1" type="ORF">I573_01962</name>
</gene>
<dbReference type="AlphaFoldDB" id="S0NPN0"/>
<comment type="caution">
    <text evidence="1">The sequence shown here is derived from an EMBL/GenBank/DDBJ whole genome shotgun (WGS) entry which is preliminary data.</text>
</comment>
<dbReference type="OrthoDB" id="9781616at2"/>
<accession>S0NPN0</accession>
<dbReference type="Pfam" id="PF06245">
    <property type="entry name" value="DUF1015"/>
    <property type="match status" value="1"/>
</dbReference>
<dbReference type="RefSeq" id="WP_016186530.1">
    <property type="nucleotide sequence ID" value="NZ_ASWO01000006.1"/>
</dbReference>
<protein>
    <recommendedName>
        <fullName evidence="3">DUF1015 domain-containing protein</fullName>
    </recommendedName>
</protein>
<evidence type="ECO:0000313" key="1">
    <source>
        <dbReference type="EMBL" id="EOT83412.1"/>
    </source>
</evidence>
<sequence length="407" mass="46899">MVQVRPFRAIRPKEELAKEVAVLPYDVVDSKEAKEYAKDNPYSYFHIDRAEIDLEDLESPYEARVYQKAAENLAKFLENGWLKQEAKAAYYLYRLTMNGRKQTGIVATTSIQEYLDGKIKKHEYTRPEKEVDRMNHIRACNADTSPIFLSYRQTKPLETIMKEWPQTHVPLYRFTSFYDVTHEVWAIDDASVIAQIEAAFTEVPALYIADGHHRTESAVKIGLEKREQQLATPEGEAFLSILFPETELAIYEYNRIVNVPVEKTQLFEQLAKVFEINEIGYQKPSKKGEINLFLEDTWYQLVVKEELRSTDPAASLDVAYLQEHVLTPLFGIEDVRTDKRIDFVGGIRGEKELEKKVSSPDWVLAFEMYPTQMSDLLGVADAGEIMPPKSTWFEPKLLSGLFIYSLA</sequence>
<organism evidence="1 2">
    <name type="scientific">Enterococcus sulfureus ATCC 49903</name>
    <dbReference type="NCBI Taxonomy" id="1140003"/>
    <lineage>
        <taxon>Bacteria</taxon>
        <taxon>Bacillati</taxon>
        <taxon>Bacillota</taxon>
        <taxon>Bacilli</taxon>
        <taxon>Lactobacillales</taxon>
        <taxon>Enterococcaceae</taxon>
        <taxon>Enterococcus</taxon>
    </lineage>
</organism>
<dbReference type="InterPro" id="IPR008323">
    <property type="entry name" value="UCP033563"/>
</dbReference>
<dbReference type="PANTHER" id="PTHR36454">
    <property type="entry name" value="LMO2823 PROTEIN"/>
    <property type="match status" value="1"/>
</dbReference>
<keyword evidence="2" id="KW-1185">Reference proteome</keyword>
<reference evidence="1 2" key="1">
    <citation type="submission" date="2013-03" db="EMBL/GenBank/DDBJ databases">
        <title>The Genome Sequence of Enterococcus sulfureus ATCC_49903 (PacBio/Illumina hybrid assembly).</title>
        <authorList>
            <consortium name="The Broad Institute Genomics Platform"/>
            <consortium name="The Broad Institute Genome Sequencing Center for Infectious Disease"/>
            <person name="Earl A."/>
            <person name="Russ C."/>
            <person name="Gilmore M."/>
            <person name="Surin D."/>
            <person name="Walker B."/>
            <person name="Young S."/>
            <person name="Zeng Q."/>
            <person name="Gargeya S."/>
            <person name="Fitzgerald M."/>
            <person name="Haas B."/>
            <person name="Abouelleil A."/>
            <person name="Allen A.W."/>
            <person name="Alvarado L."/>
            <person name="Arachchi H.M."/>
            <person name="Berlin A.M."/>
            <person name="Chapman S.B."/>
            <person name="Gainer-Dewar J."/>
            <person name="Goldberg J."/>
            <person name="Griggs A."/>
            <person name="Gujja S."/>
            <person name="Hansen M."/>
            <person name="Howarth C."/>
            <person name="Imamovic A."/>
            <person name="Ireland A."/>
            <person name="Larimer J."/>
            <person name="McCowan C."/>
            <person name="Murphy C."/>
            <person name="Pearson M."/>
            <person name="Poon T.W."/>
            <person name="Priest M."/>
            <person name="Roberts A."/>
            <person name="Saif S."/>
            <person name="Shea T."/>
            <person name="Sisk P."/>
            <person name="Sykes S."/>
            <person name="Wortman J."/>
            <person name="Nusbaum C."/>
            <person name="Birren B."/>
        </authorList>
    </citation>
    <scope>NUCLEOTIDE SEQUENCE [LARGE SCALE GENOMIC DNA]</scope>
    <source>
        <strain evidence="1 2">ATCC 49903</strain>
    </source>
</reference>
<evidence type="ECO:0008006" key="3">
    <source>
        <dbReference type="Google" id="ProtNLM"/>
    </source>
</evidence>
<dbReference type="STRING" id="1140003.OMY_02100"/>
<name>S0NPN0_9ENTE</name>
<dbReference type="EMBL" id="ASWO01000006">
    <property type="protein sequence ID" value="EOT83412.1"/>
    <property type="molecule type" value="Genomic_DNA"/>
</dbReference>
<proteinExistence type="predicted"/>
<dbReference type="eggNOG" id="COG4198">
    <property type="taxonomic scope" value="Bacteria"/>
</dbReference>
<dbReference type="PANTHER" id="PTHR36454:SF1">
    <property type="entry name" value="DUF1015 DOMAIN-CONTAINING PROTEIN"/>
    <property type="match status" value="1"/>
</dbReference>
<evidence type="ECO:0000313" key="2">
    <source>
        <dbReference type="Proteomes" id="UP000015961"/>
    </source>
</evidence>
<dbReference type="Proteomes" id="UP000015961">
    <property type="component" value="Unassembled WGS sequence"/>
</dbReference>
<dbReference type="PIRSF" id="PIRSF033563">
    <property type="entry name" value="UCP033563"/>
    <property type="match status" value="1"/>
</dbReference>
<dbReference type="PATRIC" id="fig|1140003.3.peg.2025"/>